<protein>
    <submittedName>
        <fullName evidence="1">Uncharacterized protein</fullName>
    </submittedName>
</protein>
<organism evidence="1 2">
    <name type="scientific">Neolewinella antarctica</name>
    <dbReference type="NCBI Taxonomy" id="442734"/>
    <lineage>
        <taxon>Bacteria</taxon>
        <taxon>Pseudomonadati</taxon>
        <taxon>Bacteroidota</taxon>
        <taxon>Saprospiria</taxon>
        <taxon>Saprospirales</taxon>
        <taxon>Lewinellaceae</taxon>
        <taxon>Neolewinella</taxon>
    </lineage>
</organism>
<dbReference type="Proteomes" id="UP000770785">
    <property type="component" value="Unassembled WGS sequence"/>
</dbReference>
<name>A0ABX0X5N5_9BACT</name>
<gene>
    <name evidence="1" type="ORF">GGR27_000001</name>
</gene>
<proteinExistence type="predicted"/>
<reference evidence="1 2" key="1">
    <citation type="submission" date="2020-03" db="EMBL/GenBank/DDBJ databases">
        <title>Genomic Encyclopedia of Type Strains, Phase IV (KMG-IV): sequencing the most valuable type-strain genomes for metagenomic binning, comparative biology and taxonomic classification.</title>
        <authorList>
            <person name="Goeker M."/>
        </authorList>
    </citation>
    <scope>NUCLEOTIDE SEQUENCE [LARGE SCALE GENOMIC DNA]</scope>
    <source>
        <strain evidence="1 2">DSM 105096</strain>
    </source>
</reference>
<dbReference type="EMBL" id="JAATJH010000001">
    <property type="protein sequence ID" value="NJC24520.1"/>
    <property type="molecule type" value="Genomic_DNA"/>
</dbReference>
<dbReference type="RefSeq" id="WP_168035346.1">
    <property type="nucleotide sequence ID" value="NZ_JAATJH010000001.1"/>
</dbReference>
<comment type="caution">
    <text evidence="1">The sequence shown here is derived from an EMBL/GenBank/DDBJ whole genome shotgun (WGS) entry which is preliminary data.</text>
</comment>
<evidence type="ECO:0000313" key="2">
    <source>
        <dbReference type="Proteomes" id="UP000770785"/>
    </source>
</evidence>
<keyword evidence="2" id="KW-1185">Reference proteome</keyword>
<sequence>MKILFIGAPNSLGKYIDFMEFKAGNPMYKKGKGYLYCQKLHYTEYFIENIVKPNLDADLVKTQNDTWLDAESGEIFEIQVWNSDIYIVAI</sequence>
<accession>A0ABX0X5N5</accession>
<evidence type="ECO:0000313" key="1">
    <source>
        <dbReference type="EMBL" id="NJC24520.1"/>
    </source>
</evidence>